<feature type="compositionally biased region" description="Basic and acidic residues" evidence="3">
    <location>
        <begin position="19"/>
        <end position="33"/>
    </location>
</feature>
<evidence type="ECO:0000313" key="4">
    <source>
        <dbReference type="EMBL" id="KAG0276401.1"/>
    </source>
</evidence>
<reference evidence="4" key="1">
    <citation type="journal article" date="2020" name="Fungal Divers.">
        <title>Resolving the Mortierellaceae phylogeny through synthesis of multi-gene phylogenetics and phylogenomics.</title>
        <authorList>
            <person name="Vandepol N."/>
            <person name="Liber J."/>
            <person name="Desiro A."/>
            <person name="Na H."/>
            <person name="Kennedy M."/>
            <person name="Barry K."/>
            <person name="Grigoriev I.V."/>
            <person name="Miller A.N."/>
            <person name="O'Donnell K."/>
            <person name="Stajich J.E."/>
            <person name="Bonito G."/>
        </authorList>
    </citation>
    <scope>NUCLEOTIDE SEQUENCE</scope>
    <source>
        <strain evidence="4">NVP60</strain>
    </source>
</reference>
<dbReference type="Proteomes" id="UP000823405">
    <property type="component" value="Unassembled WGS sequence"/>
</dbReference>
<dbReference type="AlphaFoldDB" id="A0A9P6UDZ6"/>
<feature type="site" description="Cleavage; by autolysis" evidence="2">
    <location>
        <begin position="77"/>
        <end position="78"/>
    </location>
</feature>
<evidence type="ECO:0000256" key="1">
    <source>
        <dbReference type="PIRSR" id="PIRSR600246-1"/>
    </source>
</evidence>
<sequence>MSLDALTDEQQEPDLTMDIDDRSRKKSKTEAAKLRSSNSGSSIPKRQEHIQYQQQQQQQELQHATATLEIDEDRLQDTVGAICIDSQGRVAAGVSSGGIAMKFPGRVSEAALFGAGCWAQNATEDTDGFACSLTGAGEQITKTLLARTCVETCLSHDDISEAAHQVLDRFMKSPLLRVYPDKHAG</sequence>
<evidence type="ECO:0000256" key="3">
    <source>
        <dbReference type="SAM" id="MobiDB-lite"/>
    </source>
</evidence>
<proteinExistence type="predicted"/>
<dbReference type="GO" id="GO:0051604">
    <property type="term" value="P:protein maturation"/>
    <property type="evidence" value="ECO:0007669"/>
    <property type="project" value="TreeGrafter"/>
</dbReference>
<dbReference type="PANTHER" id="PTHR10188">
    <property type="entry name" value="L-ASPARAGINASE"/>
    <property type="match status" value="1"/>
</dbReference>
<keyword evidence="5" id="KW-1185">Reference proteome</keyword>
<protein>
    <recommendedName>
        <fullName evidence="6">N-terminal nucleophile aminohydrolase</fullName>
    </recommendedName>
</protein>
<dbReference type="InterPro" id="IPR029055">
    <property type="entry name" value="Ntn_hydrolases_N"/>
</dbReference>
<comment type="caution">
    <text evidence="4">The sequence shown here is derived from an EMBL/GenBank/DDBJ whole genome shotgun (WGS) entry which is preliminary data.</text>
</comment>
<gene>
    <name evidence="4" type="ORF">BGZ97_010094</name>
</gene>
<dbReference type="EMBL" id="JAAAIN010005070">
    <property type="protein sequence ID" value="KAG0276401.1"/>
    <property type="molecule type" value="Genomic_DNA"/>
</dbReference>
<evidence type="ECO:0008006" key="6">
    <source>
        <dbReference type="Google" id="ProtNLM"/>
    </source>
</evidence>
<feature type="compositionally biased region" description="Polar residues" evidence="3">
    <location>
        <begin position="35"/>
        <end position="44"/>
    </location>
</feature>
<evidence type="ECO:0000313" key="5">
    <source>
        <dbReference type="Proteomes" id="UP000823405"/>
    </source>
</evidence>
<feature type="active site" description="Nucleophile" evidence="1">
    <location>
        <position position="78"/>
    </location>
</feature>
<dbReference type="PANTHER" id="PTHR10188:SF8">
    <property type="entry name" value="THREONINE ASPARTASE 1"/>
    <property type="match status" value="1"/>
</dbReference>
<dbReference type="InterPro" id="IPR000246">
    <property type="entry name" value="Peptidase_T2"/>
</dbReference>
<evidence type="ECO:0000256" key="2">
    <source>
        <dbReference type="PIRSR" id="PIRSR600246-3"/>
    </source>
</evidence>
<organism evidence="4 5">
    <name type="scientific">Linnemannia gamsii</name>
    <dbReference type="NCBI Taxonomy" id="64522"/>
    <lineage>
        <taxon>Eukaryota</taxon>
        <taxon>Fungi</taxon>
        <taxon>Fungi incertae sedis</taxon>
        <taxon>Mucoromycota</taxon>
        <taxon>Mortierellomycotina</taxon>
        <taxon>Mortierellomycetes</taxon>
        <taxon>Mortierellales</taxon>
        <taxon>Mortierellaceae</taxon>
        <taxon>Linnemannia</taxon>
    </lineage>
</organism>
<dbReference type="SUPFAM" id="SSF56235">
    <property type="entry name" value="N-terminal nucleophile aminohydrolases (Ntn hydrolases)"/>
    <property type="match status" value="1"/>
</dbReference>
<dbReference type="GO" id="GO:0005737">
    <property type="term" value="C:cytoplasm"/>
    <property type="evidence" value="ECO:0007669"/>
    <property type="project" value="TreeGrafter"/>
</dbReference>
<accession>A0A9P6UDZ6</accession>
<dbReference type="GO" id="GO:0004298">
    <property type="term" value="F:threonine-type endopeptidase activity"/>
    <property type="evidence" value="ECO:0007669"/>
    <property type="project" value="TreeGrafter"/>
</dbReference>
<dbReference type="Pfam" id="PF01112">
    <property type="entry name" value="Asparaginase_2"/>
    <property type="match status" value="1"/>
</dbReference>
<feature type="region of interest" description="Disordered" evidence="3">
    <location>
        <begin position="1"/>
        <end position="50"/>
    </location>
</feature>
<feature type="non-terminal residue" evidence="4">
    <location>
        <position position="185"/>
    </location>
</feature>
<feature type="compositionally biased region" description="Acidic residues" evidence="3">
    <location>
        <begin position="1"/>
        <end position="18"/>
    </location>
</feature>
<dbReference type="Gene3D" id="3.60.20.30">
    <property type="entry name" value="(Glycosyl)asparaginase"/>
    <property type="match status" value="1"/>
</dbReference>
<dbReference type="OrthoDB" id="2262349at2759"/>
<name>A0A9P6UDZ6_9FUNG</name>